<comment type="caution">
    <text evidence="10">The sequence shown here is derived from an EMBL/GenBank/DDBJ whole genome shotgun (WGS) entry which is preliminary data.</text>
</comment>
<evidence type="ECO:0000256" key="6">
    <source>
        <dbReference type="RuleBase" id="RU000383"/>
    </source>
</evidence>
<dbReference type="AlphaFoldDB" id="A0AAE1TRP8"/>
<evidence type="ECO:0000256" key="1">
    <source>
        <dbReference type="ARBA" id="ARBA00006955"/>
    </source>
</evidence>
<feature type="compositionally biased region" description="Polar residues" evidence="7">
    <location>
        <begin position="86"/>
        <end position="96"/>
    </location>
</feature>
<feature type="domain" description="Cyclin-like" evidence="8">
    <location>
        <begin position="342"/>
        <end position="424"/>
    </location>
</feature>
<feature type="compositionally biased region" description="Low complexity" evidence="7">
    <location>
        <begin position="149"/>
        <end position="158"/>
    </location>
</feature>
<feature type="region of interest" description="Disordered" evidence="7">
    <location>
        <begin position="58"/>
        <end position="138"/>
    </location>
</feature>
<dbReference type="GO" id="GO:0051301">
    <property type="term" value="P:cell division"/>
    <property type="evidence" value="ECO:0007669"/>
    <property type="project" value="UniProtKB-KW"/>
</dbReference>
<dbReference type="GO" id="GO:0044772">
    <property type="term" value="P:mitotic cell cycle phase transition"/>
    <property type="evidence" value="ECO:0007669"/>
    <property type="project" value="InterPro"/>
</dbReference>
<dbReference type="InterPro" id="IPR032447">
    <property type="entry name" value="Cyclin-A_N"/>
</dbReference>
<feature type="domain" description="Cyclin C-terminal" evidence="9">
    <location>
        <begin position="338"/>
        <end position="455"/>
    </location>
</feature>
<evidence type="ECO:0000313" key="10">
    <source>
        <dbReference type="EMBL" id="KAK4295713.1"/>
    </source>
</evidence>
<evidence type="ECO:0000256" key="5">
    <source>
        <dbReference type="ARBA" id="ARBA00023306"/>
    </source>
</evidence>
<keyword evidence="11" id="KW-1185">Reference proteome</keyword>
<organism evidence="10 11">
    <name type="scientific">Petrolisthes manimaculis</name>
    <dbReference type="NCBI Taxonomy" id="1843537"/>
    <lineage>
        <taxon>Eukaryota</taxon>
        <taxon>Metazoa</taxon>
        <taxon>Ecdysozoa</taxon>
        <taxon>Arthropoda</taxon>
        <taxon>Crustacea</taxon>
        <taxon>Multicrustacea</taxon>
        <taxon>Malacostraca</taxon>
        <taxon>Eumalacostraca</taxon>
        <taxon>Eucarida</taxon>
        <taxon>Decapoda</taxon>
        <taxon>Pleocyemata</taxon>
        <taxon>Anomura</taxon>
        <taxon>Galatheoidea</taxon>
        <taxon>Porcellanidae</taxon>
        <taxon>Petrolisthes</taxon>
    </lineage>
</organism>
<evidence type="ECO:0000259" key="8">
    <source>
        <dbReference type="SMART" id="SM00385"/>
    </source>
</evidence>
<dbReference type="SMART" id="SM01332">
    <property type="entry name" value="Cyclin_C"/>
    <property type="match status" value="1"/>
</dbReference>
<dbReference type="Pfam" id="PF00134">
    <property type="entry name" value="Cyclin_N"/>
    <property type="match status" value="1"/>
</dbReference>
<evidence type="ECO:0000256" key="4">
    <source>
        <dbReference type="ARBA" id="ARBA00023127"/>
    </source>
</evidence>
<protein>
    <recommendedName>
        <fullName evidence="12">Cyclin A</fullName>
    </recommendedName>
</protein>
<dbReference type="Pfam" id="PF02984">
    <property type="entry name" value="Cyclin_C"/>
    <property type="match status" value="1"/>
</dbReference>
<dbReference type="Gene3D" id="1.10.472.10">
    <property type="entry name" value="Cyclin-like"/>
    <property type="match status" value="2"/>
</dbReference>
<evidence type="ECO:0000256" key="2">
    <source>
        <dbReference type="ARBA" id="ARBA00022618"/>
    </source>
</evidence>
<dbReference type="InterPro" id="IPR013763">
    <property type="entry name" value="Cyclin-like_dom"/>
</dbReference>
<feature type="domain" description="Cyclin-like" evidence="8">
    <location>
        <begin position="245"/>
        <end position="329"/>
    </location>
</feature>
<dbReference type="InterPro" id="IPR046965">
    <property type="entry name" value="Cyclin_A/B-like"/>
</dbReference>
<dbReference type="PANTHER" id="PTHR10177">
    <property type="entry name" value="CYCLINS"/>
    <property type="match status" value="1"/>
</dbReference>
<feature type="region of interest" description="Disordered" evidence="7">
    <location>
        <begin position="1"/>
        <end position="39"/>
    </location>
</feature>
<dbReference type="PIRSF" id="PIRSF001771">
    <property type="entry name" value="Cyclin_A_B_D_E"/>
    <property type="match status" value="1"/>
</dbReference>
<dbReference type="GO" id="GO:0016538">
    <property type="term" value="F:cyclin-dependent protein serine/threonine kinase regulator activity"/>
    <property type="evidence" value="ECO:0007669"/>
    <property type="project" value="InterPro"/>
</dbReference>
<dbReference type="InterPro" id="IPR006671">
    <property type="entry name" value="Cyclin_N"/>
</dbReference>
<keyword evidence="5" id="KW-0131">Cell cycle</keyword>
<evidence type="ECO:0000313" key="11">
    <source>
        <dbReference type="Proteomes" id="UP001292094"/>
    </source>
</evidence>
<dbReference type="SUPFAM" id="SSF47954">
    <property type="entry name" value="Cyclin-like"/>
    <property type="match status" value="2"/>
</dbReference>
<gene>
    <name evidence="10" type="ORF">Pmani_031740</name>
</gene>
<accession>A0AAE1TRP8</accession>
<evidence type="ECO:0000259" key="9">
    <source>
        <dbReference type="SMART" id="SM01332"/>
    </source>
</evidence>
<dbReference type="FunFam" id="1.10.472.10:FF:000001">
    <property type="entry name" value="G2/mitotic-specific cyclin"/>
    <property type="match status" value="1"/>
</dbReference>
<sequence length="460" mass="51920">MSSSQLYEDQENRLPAQRIKREDPRTTTSVSIIGNNNNKRPVLGAISNNIRKQPTRAAKQGVSYETGAPQQCNDVSSCSSSSSTSFGNSNQLTFTIHQDPEKCLPQGSSSTSAPARPLRERRGRPANTENEEPTLDPTVIALHRSSDIESCNSSRSGSSEGGGSNEVMEMSVCEEDLMVVEAPCSVTTSREDLLHSRSNDVFDVPEYAEDIYQYLREAEVCHKPRANYMSKQTDITASMRWILVDWLVEVAEEYTLHTETLYLTVSYIDRFLSHMSVKRDKLQLVGTTAMFIAAKYEEIYPPDVGQFAYITDNTYKVGQILRMEHLILKVLSFDMAVPTAHLFVNKFARINKAPEETLHLALFLAELTMLDCDPFLRYLPSVIAASAVALANHTQGRVVWPEEMVAGTGYTLEDLRECYVNLYRAFTRVHEPQQHAIRDKYRSSKWHAVSQLSPRQNFPW</sequence>
<dbReference type="PROSITE" id="PS00292">
    <property type="entry name" value="CYCLINS"/>
    <property type="match status" value="1"/>
</dbReference>
<reference evidence="10" key="1">
    <citation type="submission" date="2023-11" db="EMBL/GenBank/DDBJ databases">
        <title>Genome assemblies of two species of porcelain crab, Petrolisthes cinctipes and Petrolisthes manimaculis (Anomura: Porcellanidae).</title>
        <authorList>
            <person name="Angst P."/>
        </authorList>
    </citation>
    <scope>NUCLEOTIDE SEQUENCE</scope>
    <source>
        <strain evidence="10">PB745_02</strain>
        <tissue evidence="10">Gill</tissue>
    </source>
</reference>
<dbReference type="EMBL" id="JAWZYT010004017">
    <property type="protein sequence ID" value="KAK4295713.1"/>
    <property type="molecule type" value="Genomic_DNA"/>
</dbReference>
<dbReference type="Pfam" id="PF16500">
    <property type="entry name" value="Cyclin_N2"/>
    <property type="match status" value="1"/>
</dbReference>
<dbReference type="CDD" id="cd20504">
    <property type="entry name" value="CYCLIN_CCNA_rpt1"/>
    <property type="match status" value="1"/>
</dbReference>
<feature type="compositionally biased region" description="Polar residues" evidence="7">
    <location>
        <begin position="26"/>
        <end position="39"/>
    </location>
</feature>
<keyword evidence="2" id="KW-0132">Cell division</keyword>
<dbReference type="CDD" id="cd20505">
    <property type="entry name" value="CYCLIN_CCNA_rpt2"/>
    <property type="match status" value="1"/>
</dbReference>
<comment type="similarity">
    <text evidence="1">Belongs to the cyclin family. Cyclin AB subfamily.</text>
</comment>
<feature type="compositionally biased region" description="Low complexity" evidence="7">
    <location>
        <begin position="76"/>
        <end position="85"/>
    </location>
</feature>
<dbReference type="SMART" id="SM00385">
    <property type="entry name" value="CYCLIN"/>
    <property type="match status" value="2"/>
</dbReference>
<dbReference type="InterPro" id="IPR039361">
    <property type="entry name" value="Cyclin"/>
</dbReference>
<feature type="region of interest" description="Disordered" evidence="7">
    <location>
        <begin position="146"/>
        <end position="165"/>
    </location>
</feature>
<evidence type="ECO:0008006" key="12">
    <source>
        <dbReference type="Google" id="ProtNLM"/>
    </source>
</evidence>
<evidence type="ECO:0000256" key="3">
    <source>
        <dbReference type="ARBA" id="ARBA00022776"/>
    </source>
</evidence>
<dbReference type="InterPro" id="IPR004367">
    <property type="entry name" value="Cyclin_C-dom"/>
</dbReference>
<proteinExistence type="inferred from homology"/>
<name>A0AAE1TRP8_9EUCA</name>
<dbReference type="InterPro" id="IPR048258">
    <property type="entry name" value="Cyclins_cyclin-box"/>
</dbReference>
<keyword evidence="4 6" id="KW-0195">Cyclin</keyword>
<dbReference type="Proteomes" id="UP001292094">
    <property type="component" value="Unassembled WGS sequence"/>
</dbReference>
<dbReference type="InterPro" id="IPR036915">
    <property type="entry name" value="Cyclin-like_sf"/>
</dbReference>
<keyword evidence="3" id="KW-0498">Mitosis</keyword>
<evidence type="ECO:0000256" key="7">
    <source>
        <dbReference type="SAM" id="MobiDB-lite"/>
    </source>
</evidence>